<accession>A0ACB8E7R4</accession>
<evidence type="ECO:0000313" key="1">
    <source>
        <dbReference type="EMBL" id="KAH7988541.1"/>
    </source>
</evidence>
<name>A0ACB8E7R4_9SAUR</name>
<comment type="caution">
    <text evidence="1">The sequence shown here is derived from an EMBL/GenBank/DDBJ whole genome shotgun (WGS) entry which is preliminary data.</text>
</comment>
<dbReference type="Proteomes" id="UP000827872">
    <property type="component" value="Linkage Group LG10"/>
</dbReference>
<protein>
    <submittedName>
        <fullName evidence="1">Uncharacterized protein</fullName>
    </submittedName>
</protein>
<proteinExistence type="predicted"/>
<gene>
    <name evidence="1" type="ORF">K3G42_018651</name>
</gene>
<reference evidence="1" key="1">
    <citation type="submission" date="2021-08" db="EMBL/GenBank/DDBJ databases">
        <title>The first chromosome-level gecko genome reveals the dynamic sex chromosomes of Neotropical dwarf geckos (Sphaerodactylidae: Sphaerodactylus).</title>
        <authorList>
            <person name="Pinto B.J."/>
            <person name="Keating S.E."/>
            <person name="Gamble T."/>
        </authorList>
    </citation>
    <scope>NUCLEOTIDE SEQUENCE</scope>
    <source>
        <strain evidence="1">TG3544</strain>
    </source>
</reference>
<keyword evidence="2" id="KW-1185">Reference proteome</keyword>
<evidence type="ECO:0000313" key="2">
    <source>
        <dbReference type="Proteomes" id="UP000827872"/>
    </source>
</evidence>
<organism evidence="1 2">
    <name type="scientific">Sphaerodactylus townsendi</name>
    <dbReference type="NCBI Taxonomy" id="933632"/>
    <lineage>
        <taxon>Eukaryota</taxon>
        <taxon>Metazoa</taxon>
        <taxon>Chordata</taxon>
        <taxon>Craniata</taxon>
        <taxon>Vertebrata</taxon>
        <taxon>Euteleostomi</taxon>
        <taxon>Lepidosauria</taxon>
        <taxon>Squamata</taxon>
        <taxon>Bifurcata</taxon>
        <taxon>Gekkota</taxon>
        <taxon>Sphaerodactylidae</taxon>
        <taxon>Sphaerodactylus</taxon>
    </lineage>
</organism>
<sequence length="123" mass="13210">MSAAVPQPPLRGAEKSGAARLPEENRQDPLLCPSGRVGSEAPRQSGSGEGEQQQQQPQEDDEDDDHHKRPRGRHLVDAPPPKDNPWTRWKPPPAVSSVSPSSASTGSELALQDPGELVSFSSF</sequence>
<dbReference type="EMBL" id="CM037623">
    <property type="protein sequence ID" value="KAH7988541.1"/>
    <property type="molecule type" value="Genomic_DNA"/>
</dbReference>